<dbReference type="SUPFAM" id="SSF54637">
    <property type="entry name" value="Thioesterase/thiol ester dehydrase-isomerase"/>
    <property type="match status" value="1"/>
</dbReference>
<evidence type="ECO:0000313" key="3">
    <source>
        <dbReference type="EMBL" id="GGB27051.1"/>
    </source>
</evidence>
<dbReference type="InterPro" id="IPR002539">
    <property type="entry name" value="MaoC-like_dom"/>
</dbReference>
<dbReference type="InterPro" id="IPR039375">
    <property type="entry name" value="NodN-like"/>
</dbReference>
<dbReference type="AlphaFoldDB" id="A0A916WT03"/>
<dbReference type="PANTHER" id="PTHR42993:SF1">
    <property type="entry name" value="MAOC-LIKE DEHYDRATASE DOMAIN-CONTAINING PROTEIN"/>
    <property type="match status" value="1"/>
</dbReference>
<feature type="domain" description="MaoC-like" evidence="2">
    <location>
        <begin position="19"/>
        <end position="130"/>
    </location>
</feature>
<reference evidence="3" key="1">
    <citation type="journal article" date="2014" name="Int. J. Syst. Evol. Microbiol.">
        <title>Complete genome sequence of Corynebacterium casei LMG S-19264T (=DSM 44701T), isolated from a smear-ripened cheese.</title>
        <authorList>
            <consortium name="US DOE Joint Genome Institute (JGI-PGF)"/>
            <person name="Walter F."/>
            <person name="Albersmeier A."/>
            <person name="Kalinowski J."/>
            <person name="Ruckert C."/>
        </authorList>
    </citation>
    <scope>NUCLEOTIDE SEQUENCE</scope>
    <source>
        <strain evidence="3">CGMCC 1.12827</strain>
    </source>
</reference>
<sequence>MDTTTLPVAPTTPADLAELIGVELGPTQWYEVDQDRVNAFADATDDHQWIHIDPERAAASPIGHTIAHGLLSLSLGPHLSHQLIDFSGFAHSLNYGYNKVRFPAPVPVGSRVRMRVTLVSADEVPGGLQVTTAQVLELEGSDKPVMVAESIARIVAGD</sequence>
<dbReference type="InterPro" id="IPR029069">
    <property type="entry name" value="HotDog_dom_sf"/>
</dbReference>
<dbReference type="EMBL" id="BMGC01000007">
    <property type="protein sequence ID" value="GGB27051.1"/>
    <property type="molecule type" value="Genomic_DNA"/>
</dbReference>
<dbReference type="Gene3D" id="3.10.129.10">
    <property type="entry name" value="Hotdog Thioesterase"/>
    <property type="match status" value="1"/>
</dbReference>
<gene>
    <name evidence="3" type="ORF">GCM10011489_13980</name>
</gene>
<comment type="caution">
    <text evidence="3">The sequence shown here is derived from an EMBL/GenBank/DDBJ whole genome shotgun (WGS) entry which is preliminary data.</text>
</comment>
<proteinExistence type="inferred from homology"/>
<evidence type="ECO:0000256" key="1">
    <source>
        <dbReference type="ARBA" id="ARBA00005254"/>
    </source>
</evidence>
<evidence type="ECO:0000313" key="4">
    <source>
        <dbReference type="Proteomes" id="UP000621454"/>
    </source>
</evidence>
<dbReference type="Pfam" id="PF01575">
    <property type="entry name" value="MaoC_dehydratas"/>
    <property type="match status" value="1"/>
</dbReference>
<comment type="similarity">
    <text evidence="1">Belongs to the enoyl-CoA hydratase/isomerase family.</text>
</comment>
<name>A0A916WT03_9ACTN</name>
<protein>
    <submittedName>
        <fullName evidence="3">MaoC family dehydratase</fullName>
    </submittedName>
</protein>
<keyword evidence="4" id="KW-1185">Reference proteome</keyword>
<reference evidence="3" key="2">
    <citation type="submission" date="2020-09" db="EMBL/GenBank/DDBJ databases">
        <authorList>
            <person name="Sun Q."/>
            <person name="Zhou Y."/>
        </authorList>
    </citation>
    <scope>NUCLEOTIDE SEQUENCE</scope>
    <source>
        <strain evidence="3">CGMCC 1.12827</strain>
    </source>
</reference>
<dbReference type="PANTHER" id="PTHR42993">
    <property type="entry name" value="MAOC-LIKE DEHYDRATASE DOMAIN-CONTAINING PROTEIN"/>
    <property type="match status" value="1"/>
</dbReference>
<dbReference type="RefSeq" id="WP_188585882.1">
    <property type="nucleotide sequence ID" value="NZ_BMGC01000007.1"/>
</dbReference>
<organism evidence="3 4">
    <name type="scientific">Gordonia jinhuaensis</name>
    <dbReference type="NCBI Taxonomy" id="1517702"/>
    <lineage>
        <taxon>Bacteria</taxon>
        <taxon>Bacillati</taxon>
        <taxon>Actinomycetota</taxon>
        <taxon>Actinomycetes</taxon>
        <taxon>Mycobacteriales</taxon>
        <taxon>Gordoniaceae</taxon>
        <taxon>Gordonia</taxon>
    </lineage>
</organism>
<evidence type="ECO:0000259" key="2">
    <source>
        <dbReference type="Pfam" id="PF01575"/>
    </source>
</evidence>
<accession>A0A916WT03</accession>
<dbReference type="Proteomes" id="UP000621454">
    <property type="component" value="Unassembled WGS sequence"/>
</dbReference>
<dbReference type="CDD" id="cd03450">
    <property type="entry name" value="NodN"/>
    <property type="match status" value="1"/>
</dbReference>